<dbReference type="GO" id="GO:0005524">
    <property type="term" value="F:ATP binding"/>
    <property type="evidence" value="ECO:0007669"/>
    <property type="project" value="UniProtKB-KW"/>
</dbReference>
<dbReference type="STRING" id="929556.Solca_3031"/>
<keyword evidence="8" id="KW-0472">Membrane</keyword>
<comment type="catalytic activity">
    <reaction evidence="1">
        <text>ATP + protein L-histidine = ADP + protein N-phospho-L-histidine.</text>
        <dbReference type="EC" id="2.7.13.3"/>
    </reaction>
</comment>
<dbReference type="PROSITE" id="PS50109">
    <property type="entry name" value="HIS_KIN"/>
    <property type="match status" value="1"/>
</dbReference>
<evidence type="ECO:0000256" key="8">
    <source>
        <dbReference type="SAM" id="Phobius"/>
    </source>
</evidence>
<dbReference type="SMART" id="SM00387">
    <property type="entry name" value="HATPase_c"/>
    <property type="match status" value="1"/>
</dbReference>
<dbReference type="Pfam" id="PF02518">
    <property type="entry name" value="HATPase_c"/>
    <property type="match status" value="1"/>
</dbReference>
<keyword evidence="4" id="KW-0808">Transferase</keyword>
<dbReference type="InterPro" id="IPR005467">
    <property type="entry name" value="His_kinase_dom"/>
</dbReference>
<evidence type="ECO:0000313" key="11">
    <source>
        <dbReference type="Proteomes" id="UP000007590"/>
    </source>
</evidence>
<evidence type="ECO:0000259" key="9">
    <source>
        <dbReference type="PROSITE" id="PS50109"/>
    </source>
</evidence>
<dbReference type="InterPro" id="IPR036890">
    <property type="entry name" value="HATPase_C_sf"/>
</dbReference>
<dbReference type="PANTHER" id="PTHR41523:SF8">
    <property type="entry name" value="ETHYLENE RESPONSE SENSOR PROTEIN"/>
    <property type="match status" value="1"/>
</dbReference>
<dbReference type="Proteomes" id="UP000007590">
    <property type="component" value="Chromosome"/>
</dbReference>
<evidence type="ECO:0000256" key="7">
    <source>
        <dbReference type="ARBA" id="ARBA00022840"/>
    </source>
</evidence>
<keyword evidence="6 10" id="KW-0418">Kinase</keyword>
<evidence type="ECO:0000256" key="5">
    <source>
        <dbReference type="ARBA" id="ARBA00022741"/>
    </source>
</evidence>
<reference evidence="10" key="1">
    <citation type="submission" date="2012-02" db="EMBL/GenBank/DDBJ databases">
        <title>The complete genome of Solitalea canadensis DSM 3403.</title>
        <authorList>
            <consortium name="US DOE Joint Genome Institute (JGI-PGF)"/>
            <person name="Lucas S."/>
            <person name="Copeland A."/>
            <person name="Lapidus A."/>
            <person name="Glavina del Rio T."/>
            <person name="Dalin E."/>
            <person name="Tice H."/>
            <person name="Bruce D."/>
            <person name="Goodwin L."/>
            <person name="Pitluck S."/>
            <person name="Peters L."/>
            <person name="Ovchinnikova G."/>
            <person name="Lu M."/>
            <person name="Kyrpides N."/>
            <person name="Mavromatis K."/>
            <person name="Ivanova N."/>
            <person name="Brettin T."/>
            <person name="Detter J.C."/>
            <person name="Han C."/>
            <person name="Larimer F."/>
            <person name="Land M."/>
            <person name="Hauser L."/>
            <person name="Markowitz V."/>
            <person name="Cheng J.-F."/>
            <person name="Hugenholtz P."/>
            <person name="Woyke T."/>
            <person name="Wu D."/>
            <person name="Spring S."/>
            <person name="Schroeder M."/>
            <person name="Kopitz M."/>
            <person name="Brambilla E."/>
            <person name="Klenk H.-P."/>
            <person name="Eisen J.A."/>
        </authorList>
    </citation>
    <scope>NUCLEOTIDE SEQUENCE</scope>
    <source>
        <strain evidence="10">DSM 3403</strain>
    </source>
</reference>
<feature type="domain" description="Histidine kinase" evidence="9">
    <location>
        <begin position="383"/>
        <end position="575"/>
    </location>
</feature>
<dbReference type="Pfam" id="PF07568">
    <property type="entry name" value="HisKA_2"/>
    <property type="match status" value="1"/>
</dbReference>
<dbReference type="EC" id="2.7.13.3" evidence="2"/>
<dbReference type="GO" id="GO:0004673">
    <property type="term" value="F:protein histidine kinase activity"/>
    <property type="evidence" value="ECO:0007669"/>
    <property type="project" value="UniProtKB-EC"/>
</dbReference>
<evidence type="ECO:0000256" key="1">
    <source>
        <dbReference type="ARBA" id="ARBA00000085"/>
    </source>
</evidence>
<evidence type="ECO:0000256" key="4">
    <source>
        <dbReference type="ARBA" id="ARBA00022679"/>
    </source>
</evidence>
<keyword evidence="8" id="KW-0812">Transmembrane</keyword>
<gene>
    <name evidence="10" type="ordered locus">Solca_3031</name>
</gene>
<keyword evidence="7" id="KW-0067">ATP-binding</keyword>
<dbReference type="SUPFAM" id="SSF55874">
    <property type="entry name" value="ATPase domain of HSP90 chaperone/DNA topoisomerase II/histidine kinase"/>
    <property type="match status" value="1"/>
</dbReference>
<protein>
    <recommendedName>
        <fullName evidence="2">histidine kinase</fullName>
        <ecNumber evidence="2">2.7.13.3</ecNumber>
    </recommendedName>
</protein>
<dbReference type="AlphaFoldDB" id="H8KSE2"/>
<organism evidence="10 11">
    <name type="scientific">Solitalea canadensis (strain ATCC 29591 / DSM 3403 / JCM 21819 / LMG 8368 / NBRC 15130 / NCIMB 12057 / USAM 9D)</name>
    <name type="common">Flexibacter canadensis</name>
    <dbReference type="NCBI Taxonomy" id="929556"/>
    <lineage>
        <taxon>Bacteria</taxon>
        <taxon>Pseudomonadati</taxon>
        <taxon>Bacteroidota</taxon>
        <taxon>Sphingobacteriia</taxon>
        <taxon>Sphingobacteriales</taxon>
        <taxon>Sphingobacteriaceae</taxon>
        <taxon>Solitalea</taxon>
    </lineage>
</organism>
<dbReference type="Gene3D" id="3.30.450.20">
    <property type="entry name" value="PAS domain"/>
    <property type="match status" value="1"/>
</dbReference>
<keyword evidence="5" id="KW-0547">Nucleotide-binding</keyword>
<keyword evidence="8" id="KW-1133">Transmembrane helix</keyword>
<accession>H8KSE2</accession>
<dbReference type="PANTHER" id="PTHR41523">
    <property type="entry name" value="TWO-COMPONENT SYSTEM SENSOR PROTEIN"/>
    <property type="match status" value="1"/>
</dbReference>
<dbReference type="InterPro" id="IPR011495">
    <property type="entry name" value="Sig_transdc_His_kin_sub2_dim/P"/>
</dbReference>
<name>H8KSE2_SOLCM</name>
<evidence type="ECO:0000256" key="6">
    <source>
        <dbReference type="ARBA" id="ARBA00022777"/>
    </source>
</evidence>
<dbReference type="HOGENOM" id="CLU_022307_1_0_10"/>
<dbReference type="Gene3D" id="1.25.40.10">
    <property type="entry name" value="Tetratricopeptide repeat domain"/>
    <property type="match status" value="1"/>
</dbReference>
<dbReference type="Gene3D" id="3.30.565.10">
    <property type="entry name" value="Histidine kinase-like ATPase, C-terminal domain"/>
    <property type="match status" value="1"/>
</dbReference>
<dbReference type="SUPFAM" id="SSF48452">
    <property type="entry name" value="TPR-like"/>
    <property type="match status" value="1"/>
</dbReference>
<sequence>MIACKKENPPFNEFKKVLSPIAIEELYKKGNRTSLSDSINYYSKHLLEVSTDNNDAYIKGKTLEAKYLWRTGQHQKAITSAMEGLKEAHLNNNTKQIPWLHAILANVFKEKESYSLAMENAKKGLDQAITSKDTVNIIYLMRVNAMIWRGYGMVTNNENYINKSITTHLEGLKLAESSPKYKLERPGYYSNISQFYLEHRNDFESAIYYGLKGHEISTKNNDFSNLSYISSWLGIAYYKKGDNKRGEHYLNEALIASQKTKRIFREMEIYREFSEYNALNGNYKASLDYLKRYNSIHDSLGVVDNLKAINELEVQYKSELKDKQIALLNQIEKNNTAKFTLAIVVLSIVVISIIILSFQYRQIRNNNKKIVQQADKLQLLLKELHHRVKNNLQIISSLLSLQSNRLVDEDVKKVVQTGQQRIEAMSLIHRNLYQLNNPGMVNMKEYITDLCESLSKSFGFSLDDLQLKIEIDLDELDVDKAIPLGLIINEWITNAFKYAYEDVKRPELTISLTLEEGIKLSIEDNGPGLPTEKWENPQSSFGLKLVKVLSKQLNGHFKLDNTKGTLFSLNIPMAS</sequence>
<dbReference type="InterPro" id="IPR011990">
    <property type="entry name" value="TPR-like_helical_dom_sf"/>
</dbReference>
<dbReference type="EMBL" id="CP003349">
    <property type="protein sequence ID" value="AFD08050.1"/>
    <property type="molecule type" value="Genomic_DNA"/>
</dbReference>
<dbReference type="KEGG" id="scn:Solca_3031"/>
<evidence type="ECO:0000313" key="10">
    <source>
        <dbReference type="EMBL" id="AFD08050.1"/>
    </source>
</evidence>
<proteinExistence type="predicted"/>
<evidence type="ECO:0000256" key="2">
    <source>
        <dbReference type="ARBA" id="ARBA00012438"/>
    </source>
</evidence>
<evidence type="ECO:0000256" key="3">
    <source>
        <dbReference type="ARBA" id="ARBA00022553"/>
    </source>
</evidence>
<feature type="transmembrane region" description="Helical" evidence="8">
    <location>
        <begin position="339"/>
        <end position="360"/>
    </location>
</feature>
<keyword evidence="11" id="KW-1185">Reference proteome</keyword>
<dbReference type="InterPro" id="IPR003594">
    <property type="entry name" value="HATPase_dom"/>
</dbReference>
<keyword evidence="3" id="KW-0597">Phosphoprotein</keyword>
<dbReference type="eggNOG" id="COG3920">
    <property type="taxonomic scope" value="Bacteria"/>
</dbReference>